<dbReference type="GO" id="GO:0007155">
    <property type="term" value="P:cell adhesion"/>
    <property type="evidence" value="ECO:0007669"/>
    <property type="project" value="TreeGrafter"/>
</dbReference>
<feature type="domain" description="PDZ" evidence="6">
    <location>
        <begin position="630"/>
        <end position="713"/>
    </location>
</feature>
<dbReference type="GO" id="GO:0005912">
    <property type="term" value="C:adherens junction"/>
    <property type="evidence" value="ECO:0007669"/>
    <property type="project" value="TreeGrafter"/>
</dbReference>
<feature type="compositionally biased region" description="Polar residues" evidence="5">
    <location>
        <begin position="846"/>
        <end position="862"/>
    </location>
</feature>
<feature type="compositionally biased region" description="Polar residues" evidence="5">
    <location>
        <begin position="1165"/>
        <end position="1179"/>
    </location>
</feature>
<proteinExistence type="inferred from homology"/>
<dbReference type="GO" id="GO:0016324">
    <property type="term" value="C:apical plasma membrane"/>
    <property type="evidence" value="ECO:0007669"/>
    <property type="project" value="TreeGrafter"/>
</dbReference>
<feature type="compositionally biased region" description="Basic and acidic residues" evidence="5">
    <location>
        <begin position="922"/>
        <end position="932"/>
    </location>
</feature>
<feature type="domain" description="PDZ" evidence="6">
    <location>
        <begin position="325"/>
        <end position="406"/>
    </location>
</feature>
<organism evidence="7">
    <name type="scientific">Lutzomyia longipalpis</name>
    <name type="common">Sand fly</name>
    <dbReference type="NCBI Taxonomy" id="7200"/>
    <lineage>
        <taxon>Eukaryota</taxon>
        <taxon>Metazoa</taxon>
        <taxon>Ecdysozoa</taxon>
        <taxon>Arthropoda</taxon>
        <taxon>Hexapoda</taxon>
        <taxon>Insecta</taxon>
        <taxon>Pterygota</taxon>
        <taxon>Neoptera</taxon>
        <taxon>Endopterygota</taxon>
        <taxon>Diptera</taxon>
        <taxon>Nematocera</taxon>
        <taxon>Psychodoidea</taxon>
        <taxon>Psychodidae</taxon>
        <taxon>Lutzomyia</taxon>
        <taxon>Lutzomyia</taxon>
    </lineage>
</organism>
<dbReference type="Gene3D" id="3.10.20.90">
    <property type="entry name" value="Phosphatidylinositol 3-kinase Catalytic Subunit, Chain A, domain 1"/>
    <property type="match status" value="1"/>
</dbReference>
<reference evidence="7" key="1">
    <citation type="journal article" date="2020" name="BMC">
        <title>Leishmania infection induces a limited differential gene expression in the sand fly midgut.</title>
        <authorList>
            <person name="Coutinho-Abreu I.V."/>
            <person name="Serafim T.D."/>
            <person name="Meneses C."/>
            <person name="Kamhawi S."/>
            <person name="Oliveira F."/>
            <person name="Valenzuela J.G."/>
        </authorList>
    </citation>
    <scope>NUCLEOTIDE SEQUENCE</scope>
    <source>
        <strain evidence="7">Jacobina</strain>
        <tissue evidence="7">Midgut</tissue>
    </source>
</reference>
<dbReference type="Pfam" id="PF00595">
    <property type="entry name" value="PDZ"/>
    <property type="match status" value="3"/>
</dbReference>
<dbReference type="Pfam" id="PF12053">
    <property type="entry name" value="Par3_HAL_N_term"/>
    <property type="match status" value="1"/>
</dbReference>
<evidence type="ECO:0000256" key="2">
    <source>
        <dbReference type="ARBA" id="ARBA00022618"/>
    </source>
</evidence>
<feature type="region of interest" description="Disordered" evidence="5">
    <location>
        <begin position="1041"/>
        <end position="1074"/>
    </location>
</feature>
<dbReference type="GO" id="GO:0051660">
    <property type="term" value="P:establishment of centrosome localization"/>
    <property type="evidence" value="ECO:0007669"/>
    <property type="project" value="TreeGrafter"/>
</dbReference>
<dbReference type="EMBL" id="GITU01006442">
    <property type="protein sequence ID" value="MBC1175145.1"/>
    <property type="molecule type" value="Transcribed_RNA"/>
</dbReference>
<dbReference type="GO" id="GO:0045197">
    <property type="term" value="P:establishment or maintenance of epithelial cell apical/basal polarity"/>
    <property type="evidence" value="ECO:0007669"/>
    <property type="project" value="TreeGrafter"/>
</dbReference>
<dbReference type="CDD" id="cd23058">
    <property type="entry name" value="PDZ2_Par3-like"/>
    <property type="match status" value="1"/>
</dbReference>
<dbReference type="InterPro" id="IPR021922">
    <property type="entry name" value="Par3/HAL_N"/>
</dbReference>
<dbReference type="InterPro" id="IPR036034">
    <property type="entry name" value="PDZ_sf"/>
</dbReference>
<dbReference type="GO" id="GO:0030010">
    <property type="term" value="P:establishment of cell polarity"/>
    <property type="evidence" value="ECO:0007669"/>
    <property type="project" value="TreeGrafter"/>
</dbReference>
<accession>A0A7G3ARI6</accession>
<evidence type="ECO:0000256" key="1">
    <source>
        <dbReference type="ARBA" id="ARBA00005358"/>
    </source>
</evidence>
<feature type="compositionally biased region" description="Polar residues" evidence="5">
    <location>
        <begin position="1243"/>
        <end position="1265"/>
    </location>
</feature>
<dbReference type="Gene3D" id="2.30.42.10">
    <property type="match status" value="3"/>
</dbReference>
<evidence type="ECO:0000256" key="4">
    <source>
        <dbReference type="ARBA" id="ARBA00023306"/>
    </source>
</evidence>
<keyword evidence="4" id="KW-0131">Cell cycle</keyword>
<sequence length="1265" mass="137286">MKVTVSFGTCRIVVPCGNGDLLVKDLIDEAIRRYKKASGKDPHSWVVVHHLQSQSGILDPDDCVSDVADDREQILASFDDCPEPNVPQGGGDGASGSSVGTGSPDIFRGVNGGNLKRVYPDEAGTQVTELAKYSDNASNGSRSHIEVTDSVSPLGLGLQVRRSSDPSIPQTLVQSECNQRSPLCQCPTHEKQQQESMKRWSAAPVCRRDTDSPAERILTNVVNNAANYLTPPTAQWPEPLVEAAEPHGTSPGASFSRSGRLSMQFLGETAPGYRWMEAAEKAAANMNQSTSASFNSKSLPRDLKRKEPLGQAYESMRDKRDTEMLLVINEQGGGPLGLTAIPDLLNGGLLVQSVEPGSRAERGRLQKGDRILEINGTKLAGMSENNLQSYLKKSLSSTELRFRVSTANRNAARRNEGKDVGDGEYRIPAKVATVSPNRKTAGTPATNSLQVANTRKLGRRIEIALKKGGHGLGFSVTTRDNPTGGHCPIYIKNILPRGAAIESGKLKPGDRLLEVDGIAMTGKTQSEVVSILRATQLGATVNIVVSRQSDLEEIDEREVRYEMDKENNEGTPPKPPPPVLPQKPQKSPSVKSLGQSEGKNSLGGQSTNSSSAESSAGTLSWKNREIITLHIPVHDTERAGLGVSVKGKTGSSGNGSFNRQTDGDLGIFVKSVLHGGAASRDGRLKMNDQLLSVNGVSLLGQSNADAMETLRRAMLHTGGKFPGVITLSVARKISRPSSMGDLLEVATGSNDRANATVIYLNCEPQKNRKEENTVVEMWNNPVVERLTGGVEMKQPMASSSPYTMPGLRNESYYMATKDTSWSPLAVNSNHINNRNNSILIEEDSEPTSPTLPNRPQYQSMASADSNATLTSGDVTYSSQLSLEPPTGEAFSRDAIGRRSISEKHHAALDAKETGTYQRNKKLREDRERERKAAMAASGSVDSLGKMGRDAIVKKVGSNSNVQHASEAMDRVTDLGPSLGLKKSSSLESLQTMVHEIQMADEPRGPVALRTPRGRGREEILRAAVECPPENESRKQWLLDYDGPAINRNSPLQSSVSSGKQKRSGSGKKSSLLKGIGHMFRFGKHRKDGIAPAETMNTFDGHQKHSPQKRELPPKPYSGDRPLGGPPGYQPPPAPIAETSTVNNDHFFQRYRPGFKYDDHQEQMSRNHQQYQSQRSTRTVNAYPVRQNSSRPISSYYEYETLQFPTDSRSECGWKGGAGAPVAGRGRQWNGVGGSTRSRGPFVTQVTIRQPQHPNKTQNSQPSSKV</sequence>
<comment type="similarity">
    <text evidence="1">Belongs to the PAR3 family.</text>
</comment>
<feature type="region of interest" description="Disordered" evidence="5">
    <location>
        <begin position="1159"/>
        <end position="1179"/>
    </location>
</feature>
<feature type="compositionally biased region" description="Pro residues" evidence="5">
    <location>
        <begin position="572"/>
        <end position="581"/>
    </location>
</feature>
<dbReference type="GO" id="GO:0051301">
    <property type="term" value="P:cell division"/>
    <property type="evidence" value="ECO:0007669"/>
    <property type="project" value="UniProtKB-KW"/>
</dbReference>
<dbReference type="CDD" id="cd23059">
    <property type="entry name" value="PDZ3_Par3-like"/>
    <property type="match status" value="1"/>
</dbReference>
<dbReference type="AlphaFoldDB" id="A0A7G3ARI6"/>
<protein>
    <submittedName>
        <fullName evidence="7">Putative pdz domain-containing protein</fullName>
    </submittedName>
</protein>
<evidence type="ECO:0000313" key="7">
    <source>
        <dbReference type="EMBL" id="MBC1175145.1"/>
    </source>
</evidence>
<keyword evidence="2" id="KW-0132">Cell division</keyword>
<dbReference type="PANTHER" id="PTHR16484:SF17">
    <property type="entry name" value="BAZOOKA, ISOFORM B"/>
    <property type="match status" value="1"/>
</dbReference>
<dbReference type="GO" id="GO:0008104">
    <property type="term" value="P:intracellular protein localization"/>
    <property type="evidence" value="ECO:0007669"/>
    <property type="project" value="TreeGrafter"/>
</dbReference>
<dbReference type="GO" id="GO:0043296">
    <property type="term" value="C:apical junction complex"/>
    <property type="evidence" value="ECO:0007669"/>
    <property type="project" value="TreeGrafter"/>
</dbReference>
<feature type="region of interest" description="Disordered" evidence="5">
    <location>
        <begin position="78"/>
        <end position="118"/>
    </location>
</feature>
<dbReference type="PANTHER" id="PTHR16484">
    <property type="entry name" value="PARTITIONING DEFECTIVE 3 RELATED"/>
    <property type="match status" value="1"/>
</dbReference>
<dbReference type="InterPro" id="IPR052213">
    <property type="entry name" value="PAR3"/>
</dbReference>
<name>A0A7G3ARI6_LUTLO</name>
<evidence type="ECO:0000256" key="3">
    <source>
        <dbReference type="ARBA" id="ARBA00022737"/>
    </source>
</evidence>
<dbReference type="GO" id="GO:0035091">
    <property type="term" value="F:phosphatidylinositol binding"/>
    <property type="evidence" value="ECO:0007669"/>
    <property type="project" value="TreeGrafter"/>
</dbReference>
<dbReference type="FunFam" id="2.30.42.10:FF:000011">
    <property type="entry name" value="partitioning defective 3 homolog isoform X1"/>
    <property type="match status" value="1"/>
</dbReference>
<dbReference type="PROSITE" id="PS50106">
    <property type="entry name" value="PDZ"/>
    <property type="match status" value="3"/>
</dbReference>
<dbReference type="SUPFAM" id="SSF50156">
    <property type="entry name" value="PDZ domain-like"/>
    <property type="match status" value="3"/>
</dbReference>
<feature type="region of interest" description="Disordered" evidence="5">
    <location>
        <begin position="1093"/>
        <end position="1130"/>
    </location>
</feature>
<feature type="region of interest" description="Disordered" evidence="5">
    <location>
        <begin position="563"/>
        <end position="617"/>
    </location>
</feature>
<dbReference type="InterPro" id="IPR001478">
    <property type="entry name" value="PDZ"/>
</dbReference>
<evidence type="ECO:0000256" key="5">
    <source>
        <dbReference type="SAM" id="MobiDB-lite"/>
    </source>
</evidence>
<feature type="compositionally biased region" description="Low complexity" evidence="5">
    <location>
        <begin position="606"/>
        <end position="617"/>
    </location>
</feature>
<dbReference type="VEuPathDB" id="VectorBase:LLONM1_000225"/>
<keyword evidence="3" id="KW-0677">Repeat</keyword>
<dbReference type="GO" id="GO:0000226">
    <property type="term" value="P:microtubule cytoskeleton organization"/>
    <property type="evidence" value="ECO:0007669"/>
    <property type="project" value="TreeGrafter"/>
</dbReference>
<feature type="region of interest" description="Disordered" evidence="5">
    <location>
        <begin position="904"/>
        <end position="941"/>
    </location>
</feature>
<feature type="domain" description="PDZ" evidence="6">
    <location>
        <begin position="462"/>
        <end position="547"/>
    </location>
</feature>
<dbReference type="GO" id="GO:0005938">
    <property type="term" value="C:cell cortex"/>
    <property type="evidence" value="ECO:0007669"/>
    <property type="project" value="TreeGrafter"/>
</dbReference>
<feature type="region of interest" description="Disordered" evidence="5">
    <location>
        <begin position="1206"/>
        <end position="1265"/>
    </location>
</feature>
<dbReference type="SMART" id="SM00228">
    <property type="entry name" value="PDZ"/>
    <property type="match status" value="3"/>
</dbReference>
<feature type="region of interest" description="Disordered" evidence="5">
    <location>
        <begin position="843"/>
        <end position="862"/>
    </location>
</feature>
<feature type="compositionally biased region" description="Polar residues" evidence="5">
    <location>
        <begin position="590"/>
        <end position="605"/>
    </location>
</feature>
<evidence type="ECO:0000259" key="6">
    <source>
        <dbReference type="PROSITE" id="PS50106"/>
    </source>
</evidence>